<name>A0A7C1SK20_9HYPH</name>
<gene>
    <name evidence="1" type="ORF">ENP70_16740</name>
</gene>
<evidence type="ECO:0000313" key="1">
    <source>
        <dbReference type="EMBL" id="HEB45298.1"/>
    </source>
</evidence>
<dbReference type="AlphaFoldDB" id="A0A7C1SK20"/>
<protein>
    <submittedName>
        <fullName evidence="1">Uncharacterized protein</fullName>
    </submittedName>
</protein>
<proteinExistence type="predicted"/>
<sequence length="125" mass="14640">MLLDHRPETHLHHLRRLHGGKDRGDTAMDFQIRRLAARGLENHYFLDQLPDDVDEGLLRRCIGMITREVDGRVQDCLHGLGVYLLAELPQTVFITHFRLVVFCPCEDILEFFFLFLKFVEHVVQS</sequence>
<reference evidence="1" key="1">
    <citation type="journal article" date="2020" name="mSystems">
        <title>Genome- and Community-Level Interaction Insights into Carbon Utilization and Element Cycling Functions of Hydrothermarchaeota in Hydrothermal Sediment.</title>
        <authorList>
            <person name="Zhou Z."/>
            <person name="Liu Y."/>
            <person name="Xu W."/>
            <person name="Pan J."/>
            <person name="Luo Z.H."/>
            <person name="Li M."/>
        </authorList>
    </citation>
    <scope>NUCLEOTIDE SEQUENCE [LARGE SCALE GENOMIC DNA]</scope>
    <source>
        <strain evidence="1">SpSt-243</strain>
    </source>
</reference>
<accession>A0A7C1SK20</accession>
<comment type="caution">
    <text evidence="1">The sequence shown here is derived from an EMBL/GenBank/DDBJ whole genome shotgun (WGS) entry which is preliminary data.</text>
</comment>
<dbReference type="EMBL" id="DSKI01000855">
    <property type="protein sequence ID" value="HEB45298.1"/>
    <property type="molecule type" value="Genomic_DNA"/>
</dbReference>
<organism evidence="1">
    <name type="scientific">Agrobacterium albertimagni</name>
    <dbReference type="NCBI Taxonomy" id="147266"/>
    <lineage>
        <taxon>Bacteria</taxon>
        <taxon>Pseudomonadati</taxon>
        <taxon>Pseudomonadota</taxon>
        <taxon>Alphaproteobacteria</taxon>
        <taxon>Hyphomicrobiales</taxon>
        <taxon>Rhizobiaceae</taxon>
        <taxon>Rhizobium/Agrobacterium group</taxon>
        <taxon>Agrobacterium</taxon>
    </lineage>
</organism>